<dbReference type="AlphaFoldDB" id="A0A7I8IWD2"/>
<feature type="transmembrane region" description="Helical" evidence="1">
    <location>
        <begin position="174"/>
        <end position="190"/>
    </location>
</feature>
<gene>
    <name evidence="4" type="ORF">SI7747_06008288</name>
</gene>
<proteinExistence type="predicted"/>
<dbReference type="GO" id="GO:0009941">
    <property type="term" value="C:chloroplast envelope"/>
    <property type="evidence" value="ECO:0007669"/>
    <property type="project" value="TreeGrafter"/>
</dbReference>
<dbReference type="InterPro" id="IPR029058">
    <property type="entry name" value="AB_hydrolase_fold"/>
</dbReference>
<dbReference type="EMBL" id="CACRZD030000006">
    <property type="protein sequence ID" value="CAA6661894.1"/>
    <property type="molecule type" value="Genomic_DNA"/>
</dbReference>
<feature type="domain" description="AB hydrolase-1" evidence="2">
    <location>
        <begin position="69"/>
        <end position="182"/>
    </location>
</feature>
<dbReference type="PANTHER" id="PTHR43689:SF1">
    <property type="entry name" value="ALPHA_BETA-HYDROLASES SUPERFAMILY PROTEIN"/>
    <property type="match status" value="1"/>
</dbReference>
<feature type="transmembrane region" description="Helical" evidence="1">
    <location>
        <begin position="127"/>
        <end position="144"/>
    </location>
</feature>
<dbReference type="Proteomes" id="UP001189122">
    <property type="component" value="Unassembled WGS sequence"/>
</dbReference>
<evidence type="ECO:0000256" key="1">
    <source>
        <dbReference type="SAM" id="Phobius"/>
    </source>
</evidence>
<keyword evidence="1" id="KW-0812">Transmembrane</keyword>
<keyword evidence="5" id="KW-1185">Reference proteome</keyword>
<sequence length="410" mass="45175">MSLVPGFQRLVATERKKKGRNVAGVDQDELVDPTMLSDPDSFFCEFNGIQIHHKVCHHGEEQTGQPWLPMILLHGFGASVFSWAGVMKPLASLIGSSVLAFDRPAFGLTSRPRHSIWSTGKADMLPLNPYSIAFSVLATLFFIDRLGPEKAVLVGHSAGCLVAVDTYFEYPERIAALILVAPAIFAPLFGDKARKGRSTTDNQRNHFIVIWNLLCRLVGLIVQTAMHVIKGMKDMLGSIYRNILLAVLRSSLSIILVRMIIDKFGIAAVRNSWCDANKITDFTINGYTKFTLIFEMIVQPLRAKDWDVSLLEYTLATLTNSGSKTEPPLAARLAEISCPVLIITGDTDRIVPRWNAERLASVIPGATLQVIESCGHLPHEEKAAEFLLAIKKFLQRTFGAPGEVVFATGC</sequence>
<protein>
    <recommendedName>
        <fullName evidence="2 3">AB hydrolase-1 domain-containing protein</fullName>
    </recommendedName>
</protein>
<accession>A0A7I8IWD2</accession>
<dbReference type="InterPro" id="IPR000073">
    <property type="entry name" value="AB_hydrolase_1"/>
</dbReference>
<dbReference type="Gene3D" id="3.40.50.1820">
    <property type="entry name" value="alpha/beta hydrolase"/>
    <property type="match status" value="2"/>
</dbReference>
<dbReference type="SUPFAM" id="SSF53474">
    <property type="entry name" value="alpha/beta-Hydrolases"/>
    <property type="match status" value="1"/>
</dbReference>
<dbReference type="Pfam" id="PF00561">
    <property type="entry name" value="Abhydrolase_1"/>
    <property type="match status" value="1"/>
</dbReference>
<evidence type="ECO:0000313" key="5">
    <source>
        <dbReference type="Proteomes" id="UP001189122"/>
    </source>
</evidence>
<evidence type="ECO:0000259" key="3">
    <source>
        <dbReference type="Pfam" id="PF12697"/>
    </source>
</evidence>
<feature type="transmembrane region" description="Helical" evidence="1">
    <location>
        <begin position="241"/>
        <end position="261"/>
    </location>
</feature>
<feature type="domain" description="AB hydrolase-1" evidence="3">
    <location>
        <begin position="316"/>
        <end position="386"/>
    </location>
</feature>
<dbReference type="PANTHER" id="PTHR43689">
    <property type="entry name" value="HYDROLASE"/>
    <property type="match status" value="1"/>
</dbReference>
<keyword evidence="1" id="KW-1133">Transmembrane helix</keyword>
<name>A0A7I8IWD2_SPIIN</name>
<keyword evidence="1" id="KW-0472">Membrane</keyword>
<dbReference type="EMBL" id="LR743593">
    <property type="protein sequence ID" value="CAA2622238.1"/>
    <property type="molecule type" value="Genomic_DNA"/>
</dbReference>
<organism evidence="4">
    <name type="scientific">Spirodela intermedia</name>
    <name type="common">Intermediate duckweed</name>
    <dbReference type="NCBI Taxonomy" id="51605"/>
    <lineage>
        <taxon>Eukaryota</taxon>
        <taxon>Viridiplantae</taxon>
        <taxon>Streptophyta</taxon>
        <taxon>Embryophyta</taxon>
        <taxon>Tracheophyta</taxon>
        <taxon>Spermatophyta</taxon>
        <taxon>Magnoliopsida</taxon>
        <taxon>Liliopsida</taxon>
        <taxon>Araceae</taxon>
        <taxon>Lemnoideae</taxon>
        <taxon>Spirodela</taxon>
    </lineage>
</organism>
<evidence type="ECO:0000313" key="4">
    <source>
        <dbReference type="EMBL" id="CAA2622238.1"/>
    </source>
</evidence>
<reference evidence="4 5" key="1">
    <citation type="submission" date="2019-12" db="EMBL/GenBank/DDBJ databases">
        <authorList>
            <person name="Scholz U."/>
            <person name="Mascher M."/>
            <person name="Fiebig A."/>
        </authorList>
    </citation>
    <scope>NUCLEOTIDE SEQUENCE</scope>
</reference>
<dbReference type="Pfam" id="PF12697">
    <property type="entry name" value="Abhydrolase_6"/>
    <property type="match status" value="1"/>
</dbReference>
<evidence type="ECO:0000259" key="2">
    <source>
        <dbReference type="Pfam" id="PF00561"/>
    </source>
</evidence>
<feature type="transmembrane region" description="Helical" evidence="1">
    <location>
        <begin position="210"/>
        <end position="229"/>
    </location>
</feature>